<name>A0ABT6TK87_9BACL</name>
<proteinExistence type="predicted"/>
<keyword evidence="3" id="KW-1185">Reference proteome</keyword>
<dbReference type="Proteomes" id="UP001161691">
    <property type="component" value="Unassembled WGS sequence"/>
</dbReference>
<evidence type="ECO:0000256" key="1">
    <source>
        <dbReference type="SAM" id="Phobius"/>
    </source>
</evidence>
<evidence type="ECO:0000313" key="3">
    <source>
        <dbReference type="Proteomes" id="UP001161691"/>
    </source>
</evidence>
<organism evidence="2 3">
    <name type="scientific">Cohnella hashimotonis</name>
    <dbReference type="NCBI Taxonomy" id="2826895"/>
    <lineage>
        <taxon>Bacteria</taxon>
        <taxon>Bacillati</taxon>
        <taxon>Bacillota</taxon>
        <taxon>Bacilli</taxon>
        <taxon>Bacillales</taxon>
        <taxon>Paenibacillaceae</taxon>
        <taxon>Cohnella</taxon>
    </lineage>
</organism>
<gene>
    <name evidence="2" type="ORF">KB449_19885</name>
</gene>
<keyword evidence="1" id="KW-1133">Transmembrane helix</keyword>
<comment type="caution">
    <text evidence="2">The sequence shown here is derived from an EMBL/GenBank/DDBJ whole genome shotgun (WGS) entry which is preliminary data.</text>
</comment>
<sequence length="315" mass="34037">MRWLFRRIALTSKKQAGSEGSLTLEAALTMPTVMICILFLIYLIHASIAAMALQGALSQTARQTASVWYPLSESLASAGEAVVADTDAYASWKDRLADPQETVGKLAPYLPDPLSAWADQFAAGDWLPDALLAKQTLEPRIADRLGKSMLRASRMKLVHVELPDARDVARAYLTLEAEYRLPFSFPWSGRSLILRASVKERAWTGGERIAAAAPEPGGEAGSLAFVSLEPSPVQRGRRVTLVLRAEPGAAVDLKVVYKSGLSQARHLGAATADVSGRVSWTWLVSGNTTPGEWAWEASYTGGSLEQSFEVHAKSA</sequence>
<keyword evidence="1" id="KW-0472">Membrane</keyword>
<evidence type="ECO:0000313" key="2">
    <source>
        <dbReference type="EMBL" id="MDI4647246.1"/>
    </source>
</evidence>
<dbReference type="RefSeq" id="WP_282910021.1">
    <property type="nucleotide sequence ID" value="NZ_JAGRPV010000001.1"/>
</dbReference>
<protein>
    <recommendedName>
        <fullName evidence="4">Pilus assembly protein</fullName>
    </recommendedName>
</protein>
<evidence type="ECO:0008006" key="4">
    <source>
        <dbReference type="Google" id="ProtNLM"/>
    </source>
</evidence>
<keyword evidence="1" id="KW-0812">Transmembrane</keyword>
<accession>A0ABT6TK87</accession>
<dbReference type="EMBL" id="JAGRPV010000001">
    <property type="protein sequence ID" value="MDI4647246.1"/>
    <property type="molecule type" value="Genomic_DNA"/>
</dbReference>
<reference evidence="2" key="1">
    <citation type="submission" date="2023-04" db="EMBL/GenBank/DDBJ databases">
        <title>Comparative genomic analysis of Cohnella hashimotonis sp. nov., isolated from the International Space Station.</title>
        <authorList>
            <person name="Venkateswaran K."/>
            <person name="Simpson A."/>
        </authorList>
    </citation>
    <scope>NUCLEOTIDE SEQUENCE</scope>
    <source>
        <strain evidence="2">F6_2S_P_1</strain>
    </source>
</reference>
<feature type="transmembrane region" description="Helical" evidence="1">
    <location>
        <begin position="21"/>
        <end position="44"/>
    </location>
</feature>